<accession>A0ABU7A0X3</accession>
<evidence type="ECO:0000313" key="2">
    <source>
        <dbReference type="Proteomes" id="UP001345963"/>
    </source>
</evidence>
<organism evidence="1 2">
    <name type="scientific">Ataeniobius toweri</name>
    <dbReference type="NCBI Taxonomy" id="208326"/>
    <lineage>
        <taxon>Eukaryota</taxon>
        <taxon>Metazoa</taxon>
        <taxon>Chordata</taxon>
        <taxon>Craniata</taxon>
        <taxon>Vertebrata</taxon>
        <taxon>Euteleostomi</taxon>
        <taxon>Actinopterygii</taxon>
        <taxon>Neopterygii</taxon>
        <taxon>Teleostei</taxon>
        <taxon>Neoteleostei</taxon>
        <taxon>Acanthomorphata</taxon>
        <taxon>Ovalentaria</taxon>
        <taxon>Atherinomorphae</taxon>
        <taxon>Cyprinodontiformes</taxon>
        <taxon>Goodeidae</taxon>
        <taxon>Ataeniobius</taxon>
    </lineage>
</organism>
<reference evidence="1 2" key="1">
    <citation type="submission" date="2021-07" db="EMBL/GenBank/DDBJ databases">
        <authorList>
            <person name="Palmer J.M."/>
        </authorList>
    </citation>
    <scope>NUCLEOTIDE SEQUENCE [LARGE SCALE GENOMIC DNA]</scope>
    <source>
        <strain evidence="1 2">AT_MEX2019</strain>
        <tissue evidence="1">Muscle</tissue>
    </source>
</reference>
<proteinExistence type="predicted"/>
<evidence type="ECO:0000313" key="1">
    <source>
        <dbReference type="EMBL" id="MED6231496.1"/>
    </source>
</evidence>
<gene>
    <name evidence="1" type="ORF">ATANTOWER_021114</name>
</gene>
<name>A0ABU7A0X3_9TELE</name>
<protein>
    <submittedName>
        <fullName evidence="1">Uncharacterized protein</fullName>
    </submittedName>
</protein>
<comment type="caution">
    <text evidence="1">The sequence shown here is derived from an EMBL/GenBank/DDBJ whole genome shotgun (WGS) entry which is preliminary data.</text>
</comment>
<sequence length="81" mass="9188">MFPGVDSLTSLKILDSMQGPDHRHSMAPRGYRAHDIVCLCVCVWCVQRQIWRARTPDMLWKCAVDRGQTGRDLLGEAWSAS</sequence>
<dbReference type="EMBL" id="JAHUTI010000046">
    <property type="protein sequence ID" value="MED6231496.1"/>
    <property type="molecule type" value="Genomic_DNA"/>
</dbReference>
<dbReference type="Proteomes" id="UP001345963">
    <property type="component" value="Unassembled WGS sequence"/>
</dbReference>
<keyword evidence="2" id="KW-1185">Reference proteome</keyword>